<comment type="subcellular location">
    <subcellularLocation>
        <location evidence="3 15">Cytoplasm</location>
    </subcellularLocation>
</comment>
<name>A0ABR8UAB7_9BACL</name>
<evidence type="ECO:0000256" key="2">
    <source>
        <dbReference type="ARBA" id="ARBA00001460"/>
    </source>
</evidence>
<evidence type="ECO:0000313" key="17">
    <source>
        <dbReference type="EMBL" id="MBD7984479.1"/>
    </source>
</evidence>
<dbReference type="HAMAP" id="MF_01020">
    <property type="entry name" value="HisE"/>
    <property type="match status" value="1"/>
</dbReference>
<keyword evidence="12 15" id="KW-0067">ATP-binding</keyword>
<dbReference type="Pfam" id="PF01502">
    <property type="entry name" value="PRA-CH"/>
    <property type="match status" value="1"/>
</dbReference>
<sequence length="213" mass="24574">MTIDGKEISYDQNGLIPAIIQDEKTGEVLMLAYMNKESLEKTVETKETWFYSRSRQELWHKGATSGNRQLVKRISFDCDQDTVLVQVEPMGPACHTGKRTCFYETAFEEHTPIRSIVHEVVEEIKDRRDNPIEGSYTTYLFNEGVDKVLKKVGEESTEVVIGAKNRDKEELTNELADLTYHTLVLMEMLDVSVEDVKGILRERRPKKEVLRDE</sequence>
<organism evidence="17 18">
    <name type="scientific">Sporosarcina quadrami</name>
    <dbReference type="NCBI Taxonomy" id="2762234"/>
    <lineage>
        <taxon>Bacteria</taxon>
        <taxon>Bacillati</taxon>
        <taxon>Bacillota</taxon>
        <taxon>Bacilli</taxon>
        <taxon>Bacillales</taxon>
        <taxon>Caryophanaceae</taxon>
        <taxon>Sporosarcina</taxon>
    </lineage>
</organism>
<dbReference type="HAMAP" id="MF_01019">
    <property type="entry name" value="HisIE"/>
    <property type="match status" value="1"/>
</dbReference>
<dbReference type="CDD" id="cd11534">
    <property type="entry name" value="NTP-PPase_HisIE_like"/>
    <property type="match status" value="1"/>
</dbReference>
<evidence type="ECO:0000256" key="12">
    <source>
        <dbReference type="ARBA" id="ARBA00022840"/>
    </source>
</evidence>
<dbReference type="RefSeq" id="WP_191694167.1">
    <property type="nucleotide sequence ID" value="NZ_JACSQN010000005.1"/>
</dbReference>
<keyword evidence="11 15" id="KW-0378">Hydrolase</keyword>
<dbReference type="InterPro" id="IPR008179">
    <property type="entry name" value="HisE"/>
</dbReference>
<dbReference type="PANTHER" id="PTHR42945">
    <property type="entry name" value="HISTIDINE BIOSYNTHESIS BIFUNCTIONAL PROTEIN"/>
    <property type="match status" value="1"/>
</dbReference>
<feature type="domain" description="Phosphoribosyl-AMP cyclohydrolase" evidence="16">
    <location>
        <begin position="30"/>
        <end position="103"/>
    </location>
</feature>
<comment type="pathway">
    <text evidence="4 15">Amino-acid biosynthesis; L-histidine biosynthesis; L-histidine from 5-phospho-alpha-D-ribose 1-diphosphate: step 3/9.</text>
</comment>
<gene>
    <name evidence="15" type="primary">hisI</name>
    <name evidence="15" type="synonym">hisIE</name>
    <name evidence="17" type="ORF">H9649_07800</name>
</gene>
<evidence type="ECO:0000256" key="15">
    <source>
        <dbReference type="HAMAP-Rule" id="MF_01019"/>
    </source>
</evidence>
<keyword evidence="8 15" id="KW-0963">Cytoplasm</keyword>
<keyword evidence="10 15" id="KW-0547">Nucleotide-binding</keyword>
<keyword evidence="14 15" id="KW-0511">Multifunctional enzyme</keyword>
<comment type="pathway">
    <text evidence="5 15">Amino-acid biosynthesis; L-histidine biosynthesis; L-histidine from 5-phospho-alpha-D-ribose 1-diphosphate: step 2/9.</text>
</comment>
<evidence type="ECO:0000313" key="18">
    <source>
        <dbReference type="Proteomes" id="UP000626786"/>
    </source>
</evidence>
<comment type="caution">
    <text evidence="17">The sequence shown here is derived from an EMBL/GenBank/DDBJ whole genome shotgun (WGS) entry which is preliminary data.</text>
</comment>
<feature type="region of interest" description="Phosphoribosyl-ATP pyrophosphohydrolase" evidence="15">
    <location>
        <begin position="117"/>
        <end position="213"/>
    </location>
</feature>
<dbReference type="InterPro" id="IPR021130">
    <property type="entry name" value="PRib-ATP_PPHydrolase-like"/>
</dbReference>
<dbReference type="EC" id="3.5.4.19" evidence="15"/>
<dbReference type="InterPro" id="IPR023019">
    <property type="entry name" value="His_synth_HisIE"/>
</dbReference>
<comment type="similarity">
    <text evidence="6 15">In the C-terminal section; belongs to the PRA-PH family.</text>
</comment>
<protein>
    <recommendedName>
        <fullName evidence="15">Histidine biosynthesis bifunctional protein HisIE</fullName>
    </recommendedName>
    <domain>
        <recommendedName>
            <fullName evidence="15">Phosphoribosyl-AMP cyclohydrolase</fullName>
            <shortName evidence="15">PRA-CH</shortName>
            <ecNumber evidence="15">3.5.4.19</ecNumber>
        </recommendedName>
    </domain>
    <domain>
        <recommendedName>
            <fullName evidence="15">Phosphoribosyl-ATP pyrophosphatase</fullName>
            <shortName evidence="15">PRA-PH</shortName>
            <ecNumber evidence="15">3.6.1.31</ecNumber>
        </recommendedName>
    </domain>
</protein>
<dbReference type="Proteomes" id="UP000626786">
    <property type="component" value="Unassembled WGS sequence"/>
</dbReference>
<dbReference type="InterPro" id="IPR026660">
    <property type="entry name" value="PRA-CH"/>
</dbReference>
<dbReference type="EC" id="3.6.1.31" evidence="15"/>
<dbReference type="GO" id="GO:0004636">
    <property type="term" value="F:phosphoribosyl-ATP diphosphatase activity"/>
    <property type="evidence" value="ECO:0007669"/>
    <property type="project" value="UniProtKB-EC"/>
</dbReference>
<dbReference type="NCBIfam" id="TIGR03188">
    <property type="entry name" value="histidine_hisI"/>
    <property type="match status" value="1"/>
</dbReference>
<dbReference type="SUPFAM" id="SSF141734">
    <property type="entry name" value="HisI-like"/>
    <property type="match status" value="1"/>
</dbReference>
<dbReference type="Pfam" id="PF01503">
    <property type="entry name" value="PRA-PH"/>
    <property type="match status" value="1"/>
</dbReference>
<evidence type="ECO:0000256" key="13">
    <source>
        <dbReference type="ARBA" id="ARBA00023102"/>
    </source>
</evidence>
<feature type="region of interest" description="Phosphoribosyl-AMP cyclohydrolase" evidence="15">
    <location>
        <begin position="1"/>
        <end position="116"/>
    </location>
</feature>
<dbReference type="HAMAP" id="MF_01021">
    <property type="entry name" value="HisI"/>
    <property type="match status" value="1"/>
</dbReference>
<evidence type="ECO:0000256" key="8">
    <source>
        <dbReference type="ARBA" id="ARBA00022490"/>
    </source>
</evidence>
<dbReference type="SUPFAM" id="SSF101386">
    <property type="entry name" value="all-alpha NTP pyrophosphatases"/>
    <property type="match status" value="1"/>
</dbReference>
<dbReference type="InterPro" id="IPR038019">
    <property type="entry name" value="PRib_AMP_CycHydrolase_sf"/>
</dbReference>
<evidence type="ECO:0000256" key="1">
    <source>
        <dbReference type="ARBA" id="ARBA00000024"/>
    </source>
</evidence>
<keyword evidence="18" id="KW-1185">Reference proteome</keyword>
<evidence type="ECO:0000259" key="16">
    <source>
        <dbReference type="Pfam" id="PF01502"/>
    </source>
</evidence>
<keyword evidence="13 15" id="KW-0368">Histidine biosynthesis</keyword>
<evidence type="ECO:0000256" key="7">
    <source>
        <dbReference type="ARBA" id="ARBA00008299"/>
    </source>
</evidence>
<evidence type="ECO:0000256" key="10">
    <source>
        <dbReference type="ARBA" id="ARBA00022741"/>
    </source>
</evidence>
<dbReference type="InterPro" id="IPR002496">
    <property type="entry name" value="PRib_AMP_CycHydrolase_dom"/>
</dbReference>
<dbReference type="Gene3D" id="1.10.287.1080">
    <property type="entry name" value="MazG-like"/>
    <property type="match status" value="1"/>
</dbReference>
<evidence type="ECO:0000256" key="4">
    <source>
        <dbReference type="ARBA" id="ARBA00005169"/>
    </source>
</evidence>
<evidence type="ECO:0000256" key="14">
    <source>
        <dbReference type="ARBA" id="ARBA00023268"/>
    </source>
</evidence>
<evidence type="ECO:0000256" key="11">
    <source>
        <dbReference type="ARBA" id="ARBA00022801"/>
    </source>
</evidence>
<keyword evidence="9 15" id="KW-0028">Amino-acid biosynthesis</keyword>
<comment type="catalytic activity">
    <reaction evidence="1 15">
        <text>1-(5-phospho-beta-D-ribosyl)-5'-AMP + H2O = 1-(5-phospho-beta-D-ribosyl)-5-[(5-phospho-beta-D-ribosylamino)methylideneamino]imidazole-4-carboxamide</text>
        <dbReference type="Rhea" id="RHEA:20049"/>
        <dbReference type="ChEBI" id="CHEBI:15377"/>
        <dbReference type="ChEBI" id="CHEBI:58435"/>
        <dbReference type="ChEBI" id="CHEBI:59457"/>
        <dbReference type="EC" id="3.5.4.19"/>
    </reaction>
</comment>
<reference evidence="17 18" key="1">
    <citation type="submission" date="2020-08" db="EMBL/GenBank/DDBJ databases">
        <title>A Genomic Blueprint of the Chicken Gut Microbiome.</title>
        <authorList>
            <person name="Gilroy R."/>
            <person name="Ravi A."/>
            <person name="Getino M."/>
            <person name="Pursley I."/>
            <person name="Horton D.L."/>
            <person name="Alikhan N.-F."/>
            <person name="Baker D."/>
            <person name="Gharbi K."/>
            <person name="Hall N."/>
            <person name="Watson M."/>
            <person name="Adriaenssens E.M."/>
            <person name="Foster-Nyarko E."/>
            <person name="Jarju S."/>
            <person name="Secka A."/>
            <person name="Antonio M."/>
            <person name="Oren A."/>
            <person name="Chaudhuri R."/>
            <person name="La Ragione R.M."/>
            <person name="Hildebrand F."/>
            <person name="Pallen M.J."/>
        </authorList>
    </citation>
    <scope>NUCLEOTIDE SEQUENCE [LARGE SCALE GENOMIC DNA]</scope>
    <source>
        <strain evidence="17 18">Sa2YVA2</strain>
    </source>
</reference>
<evidence type="ECO:0000256" key="3">
    <source>
        <dbReference type="ARBA" id="ARBA00004496"/>
    </source>
</evidence>
<proteinExistence type="inferred from homology"/>
<dbReference type="PANTHER" id="PTHR42945:SF9">
    <property type="entry name" value="HISTIDINE BIOSYNTHESIS BIFUNCTIONAL PROTEIN HISIE"/>
    <property type="match status" value="1"/>
</dbReference>
<evidence type="ECO:0000256" key="5">
    <source>
        <dbReference type="ARBA" id="ARBA00005204"/>
    </source>
</evidence>
<dbReference type="Gene3D" id="3.10.20.810">
    <property type="entry name" value="Phosphoribosyl-AMP cyclohydrolase"/>
    <property type="match status" value="1"/>
</dbReference>
<dbReference type="EMBL" id="JACSQN010000005">
    <property type="protein sequence ID" value="MBD7984479.1"/>
    <property type="molecule type" value="Genomic_DNA"/>
</dbReference>
<evidence type="ECO:0000256" key="6">
    <source>
        <dbReference type="ARBA" id="ARBA00007731"/>
    </source>
</evidence>
<comment type="catalytic activity">
    <reaction evidence="2 15">
        <text>1-(5-phospho-beta-D-ribosyl)-ATP + H2O = 1-(5-phospho-beta-D-ribosyl)-5'-AMP + diphosphate + H(+)</text>
        <dbReference type="Rhea" id="RHEA:22828"/>
        <dbReference type="ChEBI" id="CHEBI:15377"/>
        <dbReference type="ChEBI" id="CHEBI:15378"/>
        <dbReference type="ChEBI" id="CHEBI:33019"/>
        <dbReference type="ChEBI" id="CHEBI:59457"/>
        <dbReference type="ChEBI" id="CHEBI:73183"/>
        <dbReference type="EC" id="3.6.1.31"/>
    </reaction>
</comment>
<comment type="similarity">
    <text evidence="7 15">In the N-terminal section; belongs to the PRA-CH family.</text>
</comment>
<evidence type="ECO:0000256" key="9">
    <source>
        <dbReference type="ARBA" id="ARBA00022605"/>
    </source>
</evidence>
<accession>A0ABR8UAB7</accession>
<dbReference type="NCBIfam" id="NF002747">
    <property type="entry name" value="PRK02759.1"/>
    <property type="match status" value="1"/>
</dbReference>
<dbReference type="NCBIfam" id="NF000768">
    <property type="entry name" value="PRK00051.1"/>
    <property type="match status" value="1"/>
</dbReference>
<dbReference type="GO" id="GO:0004635">
    <property type="term" value="F:phosphoribosyl-AMP cyclohydrolase activity"/>
    <property type="evidence" value="ECO:0007669"/>
    <property type="project" value="UniProtKB-EC"/>
</dbReference>